<dbReference type="Pfam" id="PF07978">
    <property type="entry name" value="NIPSNAP"/>
    <property type="match status" value="1"/>
</dbReference>
<organism evidence="3 4">
    <name type="scientific">Paenibacillus rhizosphaerae</name>
    <dbReference type="NCBI Taxonomy" id="297318"/>
    <lineage>
        <taxon>Bacteria</taxon>
        <taxon>Bacillati</taxon>
        <taxon>Bacillota</taxon>
        <taxon>Bacilli</taxon>
        <taxon>Bacillales</taxon>
        <taxon>Paenibacillaceae</taxon>
        <taxon>Paenibacillus</taxon>
    </lineage>
</organism>
<dbReference type="RefSeq" id="WP_076168820.1">
    <property type="nucleotide sequence ID" value="NZ_MRTP01000001.1"/>
</dbReference>
<dbReference type="Proteomes" id="UP000187172">
    <property type="component" value="Unassembled WGS sequence"/>
</dbReference>
<dbReference type="InterPro" id="IPR011008">
    <property type="entry name" value="Dimeric_a/b-barrel"/>
</dbReference>
<evidence type="ECO:0000259" key="2">
    <source>
        <dbReference type="Pfam" id="PF07978"/>
    </source>
</evidence>
<feature type="domain" description="NIPSNAP" evidence="2">
    <location>
        <begin position="8"/>
        <end position="82"/>
    </location>
</feature>
<evidence type="ECO:0000313" key="4">
    <source>
        <dbReference type="Proteomes" id="UP000187172"/>
    </source>
</evidence>
<dbReference type="STRING" id="297318.BK138_09715"/>
<feature type="region of interest" description="Disordered" evidence="1">
    <location>
        <begin position="111"/>
        <end position="130"/>
    </location>
</feature>
<reference evidence="3 4" key="1">
    <citation type="submission" date="2016-11" db="EMBL/GenBank/DDBJ databases">
        <title>Paenibacillus species isolates.</title>
        <authorList>
            <person name="Beno S.M."/>
        </authorList>
    </citation>
    <scope>NUCLEOTIDE SEQUENCE [LARGE SCALE GENOMIC DNA]</scope>
    <source>
        <strain evidence="3 4">FSL R5-0378</strain>
    </source>
</reference>
<dbReference type="Gene3D" id="3.30.70.100">
    <property type="match status" value="1"/>
</dbReference>
<evidence type="ECO:0000256" key="1">
    <source>
        <dbReference type="SAM" id="MobiDB-lite"/>
    </source>
</evidence>
<name>A0A1R1F3S2_9BACL</name>
<comment type="caution">
    <text evidence="3">The sequence shown here is derived from an EMBL/GenBank/DDBJ whole genome shotgun (WGS) entry which is preliminary data.</text>
</comment>
<evidence type="ECO:0000313" key="3">
    <source>
        <dbReference type="EMBL" id="OMF58758.1"/>
    </source>
</evidence>
<dbReference type="AlphaFoldDB" id="A0A1R1F3S2"/>
<keyword evidence="4" id="KW-1185">Reference proteome</keyword>
<gene>
    <name evidence="3" type="ORF">BK138_09715</name>
</gene>
<sequence>MFYRRKFYIVKNEFVDVFNRHFNETNLPNQMKHGTRLIGRWMVPRDEFTTEIFAIWEYDSRDQYEEIEAKIRSDKEHVQRIQNWYEQHGGRDRVYKEYLLEVRNEELLSTVEHDGLADSESAGRQQESAT</sequence>
<dbReference type="InterPro" id="IPR012577">
    <property type="entry name" value="NIPSNAP"/>
</dbReference>
<dbReference type="EMBL" id="MRTP01000001">
    <property type="protein sequence ID" value="OMF58758.1"/>
    <property type="molecule type" value="Genomic_DNA"/>
</dbReference>
<proteinExistence type="predicted"/>
<accession>A0A1R1F3S2</accession>
<protein>
    <submittedName>
        <fullName evidence="3">Cytoplasmic protein</fullName>
    </submittedName>
</protein>
<dbReference type="SUPFAM" id="SSF54909">
    <property type="entry name" value="Dimeric alpha+beta barrel"/>
    <property type="match status" value="1"/>
</dbReference>